<feature type="compositionally biased region" description="Basic and acidic residues" evidence="4">
    <location>
        <begin position="257"/>
        <end position="266"/>
    </location>
</feature>
<dbReference type="PROSITE" id="PS50932">
    <property type="entry name" value="HTH_LACI_2"/>
    <property type="match status" value="1"/>
</dbReference>
<dbReference type="CDD" id="cd01392">
    <property type="entry name" value="HTH_LacI"/>
    <property type="match status" value="1"/>
</dbReference>
<dbReference type="SUPFAM" id="SSF53822">
    <property type="entry name" value="Periplasmic binding protein-like I"/>
    <property type="match status" value="1"/>
</dbReference>
<dbReference type="SUPFAM" id="SSF47413">
    <property type="entry name" value="lambda repressor-like DNA-binding domains"/>
    <property type="match status" value="1"/>
</dbReference>
<dbReference type="Gene3D" id="1.10.260.40">
    <property type="entry name" value="lambda repressor-like DNA-binding domains"/>
    <property type="match status" value="1"/>
</dbReference>
<dbReference type="Pfam" id="PF00532">
    <property type="entry name" value="Peripla_BP_1"/>
    <property type="match status" value="1"/>
</dbReference>
<gene>
    <name evidence="6" type="ORF">GCM10009802_04400</name>
</gene>
<dbReference type="PROSITE" id="PS00356">
    <property type="entry name" value="HTH_LACI_1"/>
    <property type="match status" value="1"/>
</dbReference>
<keyword evidence="1" id="KW-0805">Transcription regulation</keyword>
<organism evidence="6 7">
    <name type="scientific">Streptomyces synnematoformans</name>
    <dbReference type="NCBI Taxonomy" id="415721"/>
    <lineage>
        <taxon>Bacteria</taxon>
        <taxon>Bacillati</taxon>
        <taxon>Actinomycetota</taxon>
        <taxon>Actinomycetes</taxon>
        <taxon>Kitasatosporales</taxon>
        <taxon>Streptomycetaceae</taxon>
        <taxon>Streptomyces</taxon>
    </lineage>
</organism>
<evidence type="ECO:0000313" key="6">
    <source>
        <dbReference type="EMBL" id="GAA2108545.1"/>
    </source>
</evidence>
<dbReference type="InterPro" id="IPR000843">
    <property type="entry name" value="HTH_LacI"/>
</dbReference>
<evidence type="ECO:0000313" key="7">
    <source>
        <dbReference type="Proteomes" id="UP001500443"/>
    </source>
</evidence>
<feature type="region of interest" description="Disordered" evidence="4">
    <location>
        <begin position="241"/>
        <end position="271"/>
    </location>
</feature>
<dbReference type="Proteomes" id="UP001500443">
    <property type="component" value="Unassembled WGS sequence"/>
</dbReference>
<evidence type="ECO:0000256" key="4">
    <source>
        <dbReference type="SAM" id="MobiDB-lite"/>
    </source>
</evidence>
<dbReference type="EMBL" id="BAAAPF010000004">
    <property type="protein sequence ID" value="GAA2108545.1"/>
    <property type="molecule type" value="Genomic_DNA"/>
</dbReference>
<evidence type="ECO:0000256" key="3">
    <source>
        <dbReference type="ARBA" id="ARBA00023163"/>
    </source>
</evidence>
<feature type="domain" description="HTH lacI-type" evidence="5">
    <location>
        <begin position="12"/>
        <end position="66"/>
    </location>
</feature>
<keyword evidence="3" id="KW-0804">Transcription</keyword>
<protein>
    <submittedName>
        <fullName evidence="6">LacI family DNA-binding transcriptional regulator</fullName>
    </submittedName>
</protein>
<dbReference type="PANTHER" id="PTHR30146:SF109">
    <property type="entry name" value="HTH-TYPE TRANSCRIPTIONAL REGULATOR GALS"/>
    <property type="match status" value="1"/>
</dbReference>
<dbReference type="Gene3D" id="3.40.50.2300">
    <property type="match status" value="2"/>
</dbReference>
<dbReference type="SMART" id="SM00354">
    <property type="entry name" value="HTH_LACI"/>
    <property type="match status" value="1"/>
</dbReference>
<dbReference type="Pfam" id="PF00356">
    <property type="entry name" value="LacI"/>
    <property type="match status" value="1"/>
</dbReference>
<dbReference type="RefSeq" id="WP_344287275.1">
    <property type="nucleotide sequence ID" value="NZ_BAAAPF010000004.1"/>
</dbReference>
<proteinExistence type="predicted"/>
<dbReference type="PANTHER" id="PTHR30146">
    <property type="entry name" value="LACI-RELATED TRANSCRIPTIONAL REPRESSOR"/>
    <property type="match status" value="1"/>
</dbReference>
<feature type="compositionally biased region" description="Low complexity" evidence="4">
    <location>
        <begin position="241"/>
        <end position="256"/>
    </location>
</feature>
<keyword evidence="7" id="KW-1185">Reference proteome</keyword>
<dbReference type="InterPro" id="IPR001761">
    <property type="entry name" value="Peripla_BP/Lac1_sug-bd_dom"/>
</dbReference>
<accession>A0ABN2XCK3</accession>
<keyword evidence="2 6" id="KW-0238">DNA-binding</keyword>
<evidence type="ECO:0000259" key="5">
    <source>
        <dbReference type="PROSITE" id="PS50932"/>
    </source>
</evidence>
<dbReference type="InterPro" id="IPR010982">
    <property type="entry name" value="Lambda_DNA-bd_dom_sf"/>
</dbReference>
<name>A0ABN2XCK3_9ACTN</name>
<dbReference type="CDD" id="cd06267">
    <property type="entry name" value="PBP1_LacI_sugar_binding-like"/>
    <property type="match status" value="1"/>
</dbReference>
<evidence type="ECO:0000256" key="2">
    <source>
        <dbReference type="ARBA" id="ARBA00023125"/>
    </source>
</evidence>
<dbReference type="GO" id="GO:0003677">
    <property type="term" value="F:DNA binding"/>
    <property type="evidence" value="ECO:0007669"/>
    <property type="project" value="UniProtKB-KW"/>
</dbReference>
<reference evidence="6 7" key="1">
    <citation type="journal article" date="2019" name="Int. J. Syst. Evol. Microbiol.">
        <title>The Global Catalogue of Microorganisms (GCM) 10K type strain sequencing project: providing services to taxonomists for standard genome sequencing and annotation.</title>
        <authorList>
            <consortium name="The Broad Institute Genomics Platform"/>
            <consortium name="The Broad Institute Genome Sequencing Center for Infectious Disease"/>
            <person name="Wu L."/>
            <person name="Ma J."/>
        </authorList>
    </citation>
    <scope>NUCLEOTIDE SEQUENCE [LARGE SCALE GENOMIC DNA]</scope>
    <source>
        <strain evidence="6 7">JCM 15481</strain>
    </source>
</reference>
<sequence>MARQRPGDSGAPTMRDVADRAGVSTMTVSRVLKEDARVSEATRRRVLAAVDALGYRLNATARSLRLGGSGMIGLIVTNLANPFYSRLALGVQEVASQHGLSMLLSNTGEELERERGLVEDLASRQVAGMIVVPAGGSHSHLTPAALRDMPVVLASRPPSGMAADCVLVDDFGGARDATAELIARGHRRIGFLGNPPAIHTGAERYRGYRAAHEAAGLEPDDRLVRRGLTDVATAERAARRLLAPESPESPASPGSPESREGAREPAPDAPTALFCTNNRLTQGAIRAVRALDVPVALAGFDDFDLADILGMPLTIVSYDADEMGRQAARLLVDRINGGPAASRPPRRTVLPTHVIRYGPE</sequence>
<comment type="caution">
    <text evidence="6">The sequence shown here is derived from an EMBL/GenBank/DDBJ whole genome shotgun (WGS) entry which is preliminary data.</text>
</comment>
<dbReference type="InterPro" id="IPR028082">
    <property type="entry name" value="Peripla_BP_I"/>
</dbReference>
<evidence type="ECO:0000256" key="1">
    <source>
        <dbReference type="ARBA" id="ARBA00023015"/>
    </source>
</evidence>